<dbReference type="PROSITE" id="PS50297">
    <property type="entry name" value="ANK_REP_REGION"/>
    <property type="match status" value="4"/>
</dbReference>
<keyword evidence="7" id="KW-1185">Reference proteome</keyword>
<evidence type="ECO:0000313" key="7">
    <source>
        <dbReference type="Proteomes" id="UP001642464"/>
    </source>
</evidence>
<dbReference type="PANTHER" id="PTHR24126">
    <property type="entry name" value="ANKYRIN REPEAT, PH AND SEC7 DOMAIN CONTAINING PROTEIN SECG-RELATED"/>
    <property type="match status" value="1"/>
</dbReference>
<feature type="region of interest" description="Disordered" evidence="4">
    <location>
        <begin position="725"/>
        <end position="752"/>
    </location>
</feature>
<dbReference type="PROSITE" id="PS50088">
    <property type="entry name" value="ANK_REPEAT"/>
    <property type="match status" value="4"/>
</dbReference>
<dbReference type="InterPro" id="IPR000626">
    <property type="entry name" value="Ubiquitin-like_dom"/>
</dbReference>
<feature type="domain" description="Ubiquitin-like" evidence="5">
    <location>
        <begin position="265"/>
        <end position="319"/>
    </location>
</feature>
<evidence type="ECO:0000256" key="2">
    <source>
        <dbReference type="ARBA" id="ARBA00023043"/>
    </source>
</evidence>
<feature type="repeat" description="ANK" evidence="3">
    <location>
        <begin position="13"/>
        <end position="45"/>
    </location>
</feature>
<dbReference type="EMBL" id="CAXAMM010032179">
    <property type="protein sequence ID" value="CAK9069321.1"/>
    <property type="molecule type" value="Genomic_DNA"/>
</dbReference>
<dbReference type="InterPro" id="IPR029071">
    <property type="entry name" value="Ubiquitin-like_domsf"/>
</dbReference>
<feature type="repeat" description="ANK" evidence="3">
    <location>
        <begin position="126"/>
        <end position="158"/>
    </location>
</feature>
<evidence type="ECO:0000256" key="1">
    <source>
        <dbReference type="ARBA" id="ARBA00022737"/>
    </source>
</evidence>
<feature type="compositionally biased region" description="Polar residues" evidence="4">
    <location>
        <begin position="737"/>
        <end position="752"/>
    </location>
</feature>
<dbReference type="PROSITE" id="PS50053">
    <property type="entry name" value="UBIQUITIN_2"/>
    <property type="match status" value="1"/>
</dbReference>
<feature type="region of interest" description="Disordered" evidence="4">
    <location>
        <begin position="417"/>
        <end position="490"/>
    </location>
</feature>
<comment type="caution">
    <text evidence="6">The sequence shown here is derived from an EMBL/GenBank/DDBJ whole genome shotgun (WGS) entry which is preliminary data.</text>
</comment>
<dbReference type="Pfam" id="PF12796">
    <property type="entry name" value="Ank_2"/>
    <property type="match status" value="1"/>
</dbReference>
<feature type="region of interest" description="Disordered" evidence="4">
    <location>
        <begin position="328"/>
        <end position="347"/>
    </location>
</feature>
<name>A0ABP0P0J4_9DINO</name>
<dbReference type="Pfam" id="PF00023">
    <property type="entry name" value="Ank"/>
    <property type="match status" value="2"/>
</dbReference>
<accession>A0ABP0P0J4</accession>
<evidence type="ECO:0000256" key="4">
    <source>
        <dbReference type="SAM" id="MobiDB-lite"/>
    </source>
</evidence>
<keyword evidence="1" id="KW-0677">Repeat</keyword>
<dbReference type="CDD" id="cd17039">
    <property type="entry name" value="Ubl_ubiquitin_like"/>
    <property type="match status" value="1"/>
</dbReference>
<protein>
    <recommendedName>
        <fullName evidence="5">Ubiquitin-like domain-containing protein</fullName>
    </recommendedName>
</protein>
<feature type="repeat" description="ANK" evidence="3">
    <location>
        <begin position="194"/>
        <end position="226"/>
    </location>
</feature>
<dbReference type="Gene3D" id="1.25.40.20">
    <property type="entry name" value="Ankyrin repeat-containing domain"/>
    <property type="match status" value="2"/>
</dbReference>
<dbReference type="SMART" id="SM00248">
    <property type="entry name" value="ANK"/>
    <property type="match status" value="4"/>
</dbReference>
<dbReference type="SUPFAM" id="SSF48403">
    <property type="entry name" value="Ankyrin repeat"/>
    <property type="match status" value="1"/>
</dbReference>
<evidence type="ECO:0000256" key="3">
    <source>
        <dbReference type="PROSITE-ProRule" id="PRU00023"/>
    </source>
</evidence>
<organism evidence="6 7">
    <name type="scientific">Durusdinium trenchii</name>
    <dbReference type="NCBI Taxonomy" id="1381693"/>
    <lineage>
        <taxon>Eukaryota</taxon>
        <taxon>Sar</taxon>
        <taxon>Alveolata</taxon>
        <taxon>Dinophyceae</taxon>
        <taxon>Suessiales</taxon>
        <taxon>Symbiodiniaceae</taxon>
        <taxon>Durusdinium</taxon>
    </lineage>
</organism>
<evidence type="ECO:0000313" key="6">
    <source>
        <dbReference type="EMBL" id="CAK9069321.1"/>
    </source>
</evidence>
<dbReference type="SUPFAM" id="SSF54236">
    <property type="entry name" value="Ubiquitin-like"/>
    <property type="match status" value="1"/>
</dbReference>
<reference evidence="6 7" key="1">
    <citation type="submission" date="2024-02" db="EMBL/GenBank/DDBJ databases">
        <authorList>
            <person name="Chen Y."/>
            <person name="Shah S."/>
            <person name="Dougan E. K."/>
            <person name="Thang M."/>
            <person name="Chan C."/>
        </authorList>
    </citation>
    <scope>NUCLEOTIDE SEQUENCE [LARGE SCALE GENOMIC DNA]</scope>
</reference>
<feature type="compositionally biased region" description="Low complexity" evidence="4">
    <location>
        <begin position="725"/>
        <end position="736"/>
    </location>
</feature>
<sequence length="752" mass="81979">MAAKATVDAEDKYGHRPLHFAAHWGQVEVLERLLAARATVEAENKNGRGAPELGTRPEGCGDCADWIQRATDLSTLRPKRATWRSSSGSWPRGPRWKQRIGTAGRPGSLLKKTTSWRRWPCFVQHLGRSALHRAAQQGDAAQVQRLIEAGADVELEDQTGRRQRPLHLAAEEGHVAVLEQLLAAKATVEAEDGDGQRPLHYAAERGHMAVLERLLAAKATVEAEDGDGETPFDVAKERGKEKVMGVLRPARVVLMGRKGVSCDPRPDRTVRDLREEVQKELKLKDTETLELIADGITLQDEQTLGEANVSYGGSITAVIAAGEAMLDDSGAGSGHQPQILGSGGSSQDTETVLKKVEEELLSSIGPDGLLTRQRCVTILTTVGFTPQEANTLLEDYASEREEISVRGLYDLLRAKTATPEAASPRHEAPSSQPSELGAGYARGSAEVLSRDLAAQPAASGPSGELTEQQSSAQESARGGESSREEERSDSDTIIHYHNGIRFVAHRSIFEQYTLQAEIVSDWTAELPTLEGVLNKTEVPLSPLIRLLPDNVIFPKKVRVMIPACVGSTKMWRSTADSWELISSGSFDEGVIEAYFTHFCLVFASGAPRVLQAIGYIRPDQLATAKLAIACVNCTQCSEALSRYEQDDQHLHGYQRCQKPVPVGSFENHDVINITQDARYQVIQLSFRMCPIVSKAFQAESVHFTVKIEEAEHFFTTAPAPSGVDAADACVDSSSSSHQKPNPSQLQKQRSLT</sequence>
<feature type="compositionally biased region" description="Low complexity" evidence="4">
    <location>
        <begin position="83"/>
        <end position="93"/>
    </location>
</feature>
<dbReference type="Proteomes" id="UP001642464">
    <property type="component" value="Unassembled WGS sequence"/>
</dbReference>
<keyword evidence="2 3" id="KW-0040">ANK repeat</keyword>
<feature type="region of interest" description="Disordered" evidence="4">
    <location>
        <begin position="82"/>
        <end position="104"/>
    </location>
</feature>
<dbReference type="Gene3D" id="3.10.20.90">
    <property type="entry name" value="Phosphatidylinositol 3-kinase Catalytic Subunit, Chain A, domain 1"/>
    <property type="match status" value="1"/>
</dbReference>
<gene>
    <name evidence="6" type="ORF">SCF082_LOCUS34725</name>
</gene>
<dbReference type="InterPro" id="IPR002110">
    <property type="entry name" value="Ankyrin_rpt"/>
</dbReference>
<feature type="repeat" description="ANK" evidence="3">
    <location>
        <begin position="161"/>
        <end position="193"/>
    </location>
</feature>
<evidence type="ECO:0000259" key="5">
    <source>
        <dbReference type="PROSITE" id="PS50053"/>
    </source>
</evidence>
<proteinExistence type="predicted"/>
<dbReference type="InterPro" id="IPR036770">
    <property type="entry name" value="Ankyrin_rpt-contain_sf"/>
</dbReference>
<dbReference type="PANTHER" id="PTHR24126:SF14">
    <property type="entry name" value="ANK_REP_REGION DOMAIN-CONTAINING PROTEIN"/>
    <property type="match status" value="1"/>
</dbReference>
<feature type="compositionally biased region" description="Basic and acidic residues" evidence="4">
    <location>
        <begin position="480"/>
        <end position="490"/>
    </location>
</feature>